<dbReference type="InterPro" id="IPR019734">
    <property type="entry name" value="TPR_rpt"/>
</dbReference>
<dbReference type="PROSITE" id="PS50005">
    <property type="entry name" value="TPR"/>
    <property type="match status" value="3"/>
</dbReference>
<keyword evidence="2 3" id="KW-0802">TPR repeat</keyword>
<dbReference type="PANTHER" id="PTHR44858:SF1">
    <property type="entry name" value="UDP-N-ACETYLGLUCOSAMINE--PEPTIDE N-ACETYLGLUCOSAMINYLTRANSFERASE SPINDLY-RELATED"/>
    <property type="match status" value="1"/>
</dbReference>
<dbReference type="AlphaFoldDB" id="A0A1M6CII1"/>
<dbReference type="SMART" id="SM00028">
    <property type="entry name" value="TPR"/>
    <property type="match status" value="5"/>
</dbReference>
<protein>
    <submittedName>
        <fullName evidence="4">Tetratricopeptide repeat-containing protein</fullName>
    </submittedName>
</protein>
<dbReference type="Pfam" id="PF14559">
    <property type="entry name" value="TPR_19"/>
    <property type="match status" value="1"/>
</dbReference>
<dbReference type="STRING" id="1121393.SAMN02745216_00251"/>
<dbReference type="OrthoDB" id="9813074at2"/>
<feature type="repeat" description="TPR" evidence="3">
    <location>
        <begin position="139"/>
        <end position="172"/>
    </location>
</feature>
<feature type="repeat" description="TPR" evidence="3">
    <location>
        <begin position="36"/>
        <end position="69"/>
    </location>
</feature>
<name>A0A1M6CII1_9BACT</name>
<keyword evidence="1" id="KW-0677">Repeat</keyword>
<evidence type="ECO:0000256" key="3">
    <source>
        <dbReference type="PROSITE-ProRule" id="PRU00339"/>
    </source>
</evidence>
<dbReference type="InterPro" id="IPR050498">
    <property type="entry name" value="Ycf3"/>
</dbReference>
<dbReference type="SUPFAM" id="SSF48452">
    <property type="entry name" value="TPR-like"/>
    <property type="match status" value="1"/>
</dbReference>
<dbReference type="Proteomes" id="UP000183994">
    <property type="component" value="Unassembled WGS sequence"/>
</dbReference>
<evidence type="ECO:0000256" key="2">
    <source>
        <dbReference type="ARBA" id="ARBA00022803"/>
    </source>
</evidence>
<evidence type="ECO:0000313" key="4">
    <source>
        <dbReference type="EMBL" id="SHI60840.1"/>
    </source>
</evidence>
<reference evidence="5" key="1">
    <citation type="submission" date="2016-11" db="EMBL/GenBank/DDBJ databases">
        <authorList>
            <person name="Varghese N."/>
            <person name="Submissions S."/>
        </authorList>
    </citation>
    <scope>NUCLEOTIDE SEQUENCE [LARGE SCALE GENOMIC DNA]</scope>
    <source>
        <strain evidence="5">DSM 16219</strain>
    </source>
</reference>
<dbReference type="EMBL" id="FQZU01000001">
    <property type="protein sequence ID" value="SHI60840.1"/>
    <property type="molecule type" value="Genomic_DNA"/>
</dbReference>
<feature type="repeat" description="TPR" evidence="3">
    <location>
        <begin position="105"/>
        <end position="138"/>
    </location>
</feature>
<keyword evidence="5" id="KW-1185">Reference proteome</keyword>
<dbReference type="Pfam" id="PF13181">
    <property type="entry name" value="TPR_8"/>
    <property type="match status" value="1"/>
</dbReference>
<gene>
    <name evidence="4" type="ORF">SAMN02745216_00251</name>
</gene>
<evidence type="ECO:0000313" key="5">
    <source>
        <dbReference type="Proteomes" id="UP000183994"/>
    </source>
</evidence>
<sequence length="547" mass="63198">MRQTGLHAFRCLSYSVFVVLALSFAFVQTSYAQENPMSLYVDGVEAFEAGDYDQALSYLDKAIALDPQNTEFKYYKAVVLSKAGESGQALAIWNALVKQYPKEYRKALFDIAAVYTKKRQYENSLQVLEKAIHLKPKGARAYMEVAVVQRELEQYDLALSNLQMAKSLNPQYGPAVDLTTAAIYLEREEFDKAENLFKQVADQDSGTDIGAAAVKSLEAVEQTRRARKPWYVNGQFTWGYDDNVTLRPLDSELLQFPSDEEDAFQSLYAEAGYRIINRQDWRAGLSFAFNHQGYQDLAENNTMSYNPTAFLEYYKRKKYTFRFSYDYAYYYGGGQVRDLQDAQWYLLFDADDDKLQTHRLMTNFTLLEPYGLSSVVNFAWMQKDYCDFTPDAHVYQPGITQNWALPNIPVVLRVGYQLYWEDSENATYSYYSHTGLGGLSAILPWDLTADLQYTQVRTHYDESPQLFGSQVLWKGDRADTLHGFSVNLTKKINDIWRIQANFYHGDSDSNIVRKDPWYIKGGKLYNKYWDPYEFRKNIFSLSVACNF</sequence>
<dbReference type="Gene3D" id="1.25.40.10">
    <property type="entry name" value="Tetratricopeptide repeat domain"/>
    <property type="match status" value="2"/>
</dbReference>
<accession>A0A1M6CII1</accession>
<organism evidence="4 5">
    <name type="scientific">Desulfatibacillum alkenivorans DSM 16219</name>
    <dbReference type="NCBI Taxonomy" id="1121393"/>
    <lineage>
        <taxon>Bacteria</taxon>
        <taxon>Pseudomonadati</taxon>
        <taxon>Thermodesulfobacteriota</taxon>
        <taxon>Desulfobacteria</taxon>
        <taxon>Desulfobacterales</taxon>
        <taxon>Desulfatibacillaceae</taxon>
        <taxon>Desulfatibacillum</taxon>
    </lineage>
</organism>
<evidence type="ECO:0000256" key="1">
    <source>
        <dbReference type="ARBA" id="ARBA00022737"/>
    </source>
</evidence>
<dbReference type="InterPro" id="IPR011990">
    <property type="entry name" value="TPR-like_helical_dom_sf"/>
</dbReference>
<dbReference type="PANTHER" id="PTHR44858">
    <property type="entry name" value="TETRATRICOPEPTIDE REPEAT PROTEIN 6"/>
    <property type="match status" value="1"/>
</dbReference>
<proteinExistence type="predicted"/>